<organism evidence="1 2">
    <name type="scientific">Anoxybacterium hadale</name>
    <dbReference type="NCBI Taxonomy" id="3408580"/>
    <lineage>
        <taxon>Bacteria</taxon>
        <taxon>Bacillati</taxon>
        <taxon>Bacillota</taxon>
        <taxon>Clostridia</taxon>
        <taxon>Peptostreptococcales</taxon>
        <taxon>Anaerovoracaceae</taxon>
        <taxon>Anoxybacterium</taxon>
    </lineage>
</organism>
<reference evidence="1" key="1">
    <citation type="submission" date="2019-08" db="EMBL/GenBank/DDBJ databases">
        <title>Genome sequence of Clostridiales bacterium MT110.</title>
        <authorList>
            <person name="Cao J."/>
        </authorList>
    </citation>
    <scope>NUCLEOTIDE SEQUENCE</scope>
    <source>
        <strain evidence="1">MT110</strain>
    </source>
</reference>
<keyword evidence="2" id="KW-1185">Reference proteome</keyword>
<sequence length="426" mass="48032">MIPLPDEIVHIIQTIEAAGFEAYAVGGCVRDSILGRQAEDWDLTTNAARENLASLFPDAEIINKKLGVMRITEGGITADVAAYRIDGEYIDYRRPETVIFTRNLSEDLERRDFTMNAIAVSPFRGEVDLYQGRDDIASRTIRGIGEPGVRFEEDALRILRGIRFSAQLGFHVEPETLGAMKEKAELLSHISLERVLDEFCKTISSGSCSKGLKLLSETGAWRYILGKECFCHATATEWKKLSLLGEGIDHTKEDLSIRLGLIYLCFQKENGRRAIEYPGYANRMKQRLLLAVEKMDELQEIGATEKPDRKMQIEEGKVRLKRLIFRIGMDGYEYLETVSLAQSAALGLSHADSQQREEMLRQITEHQEPIFLSDLAVSGKDLLLAGAVQGAELGELLQILLDWVHENPEENRKARLMELAMQRIET</sequence>
<dbReference type="Proteomes" id="UP000594014">
    <property type="component" value="Chromosome"/>
</dbReference>
<dbReference type="EMBL" id="CP042469">
    <property type="protein sequence ID" value="QOX64265.1"/>
    <property type="molecule type" value="Genomic_DNA"/>
</dbReference>
<protein>
    <submittedName>
        <fullName evidence="1">Uncharacterized protein</fullName>
    </submittedName>
</protein>
<evidence type="ECO:0000313" key="2">
    <source>
        <dbReference type="Proteomes" id="UP000594014"/>
    </source>
</evidence>
<name>A0ACD1ACP0_9FIRM</name>
<accession>A0ACD1ACP0</accession>
<gene>
    <name evidence="1" type="ORF">FRZ06_13400</name>
</gene>
<evidence type="ECO:0000313" key="1">
    <source>
        <dbReference type="EMBL" id="QOX64265.1"/>
    </source>
</evidence>
<proteinExistence type="predicted"/>